<dbReference type="Gene3D" id="1.10.8.60">
    <property type="match status" value="1"/>
</dbReference>
<keyword evidence="5" id="KW-0804">Transcription</keyword>
<sequence>MLIGILTSDLKGNIKTVNKYAPKLFGYEEDELKNMNIADLIQDHLNLDSITRSKKGFDSKDVFVNSKRNKLQFNLSIHPIFIEEEAISKLVYVFLETKKERRQAHKIVSGKAIYTFDKVIGKNKRLIEIINYCKKISDSKSTILITGESGTGKEIFAQSIHNHSDRKDEAFVAVNCGAIPQNLIESELFGYEEGAFTGAKKGGYAGKFEMADKGTLFLDEIGEMPLDMQTKLLRVIEEGVINRIGTSKQIPVNIRIIAATNKDLKSEAEEGNFRKDLYYRLNVLPVHLPPLRERKDDIPLLMEFFMKKISKHLNKRIIKIGDSQMKYFLHYNWPGNIRELENLVELMINTESVPIELLKSSKDIDLDLQEEYPEQLKLDYAQREHIIKVLYKFNGSITAAAKALGIGRNTLYRKIDNYSIDCSILEQSSKMEQS</sequence>
<dbReference type="SUPFAM" id="SSF46689">
    <property type="entry name" value="Homeodomain-like"/>
    <property type="match status" value="1"/>
</dbReference>
<keyword evidence="9" id="KW-1185">Reference proteome</keyword>
<dbReference type="Pfam" id="PF25601">
    <property type="entry name" value="AAA_lid_14"/>
    <property type="match status" value="1"/>
</dbReference>
<dbReference type="InterPro" id="IPR002078">
    <property type="entry name" value="Sigma_54_int"/>
</dbReference>
<dbReference type="CDD" id="cd00130">
    <property type="entry name" value="PAS"/>
    <property type="match status" value="1"/>
</dbReference>
<dbReference type="Proteomes" id="UP001281656">
    <property type="component" value="Unassembled WGS sequence"/>
</dbReference>
<dbReference type="EMBL" id="JARUJP010000029">
    <property type="protein sequence ID" value="MDW8802827.1"/>
    <property type="molecule type" value="Genomic_DNA"/>
</dbReference>
<dbReference type="InterPro" id="IPR025662">
    <property type="entry name" value="Sigma_54_int_dom_ATP-bd_1"/>
</dbReference>
<dbReference type="InterPro" id="IPR002197">
    <property type="entry name" value="HTH_Fis"/>
</dbReference>
<dbReference type="PROSITE" id="PS00688">
    <property type="entry name" value="SIGMA54_INTERACT_3"/>
    <property type="match status" value="1"/>
</dbReference>
<dbReference type="PROSITE" id="PS00675">
    <property type="entry name" value="SIGMA54_INTERACT_1"/>
    <property type="match status" value="1"/>
</dbReference>
<proteinExistence type="predicted"/>
<dbReference type="InterPro" id="IPR003593">
    <property type="entry name" value="AAA+_ATPase"/>
</dbReference>
<reference evidence="8 9" key="1">
    <citation type="submission" date="2023-04" db="EMBL/GenBank/DDBJ databases">
        <title>Clostridium tannerae sp. nov., isolated from the fecal material of an alpaca.</title>
        <authorList>
            <person name="Miller S."/>
            <person name="Hendry M."/>
            <person name="King J."/>
            <person name="Sankaranarayanan K."/>
            <person name="Lawson P.A."/>
        </authorList>
    </citation>
    <scope>NUCLEOTIDE SEQUENCE [LARGE SCALE GENOMIC DNA]</scope>
    <source>
        <strain evidence="8 9">A1-XYC3</strain>
    </source>
</reference>
<dbReference type="SMART" id="SM00382">
    <property type="entry name" value="AAA"/>
    <property type="match status" value="1"/>
</dbReference>
<evidence type="ECO:0000256" key="3">
    <source>
        <dbReference type="ARBA" id="ARBA00023015"/>
    </source>
</evidence>
<keyword evidence="3" id="KW-0805">Transcription regulation</keyword>
<comment type="caution">
    <text evidence="8">The sequence shown here is derived from an EMBL/GenBank/DDBJ whole genome shotgun (WGS) entry which is preliminary data.</text>
</comment>
<dbReference type="InterPro" id="IPR009057">
    <property type="entry name" value="Homeodomain-like_sf"/>
</dbReference>
<dbReference type="Gene3D" id="1.10.10.60">
    <property type="entry name" value="Homeodomain-like"/>
    <property type="match status" value="1"/>
</dbReference>
<evidence type="ECO:0000256" key="5">
    <source>
        <dbReference type="ARBA" id="ARBA00023163"/>
    </source>
</evidence>
<feature type="domain" description="PAS" evidence="7">
    <location>
        <begin position="1"/>
        <end position="42"/>
    </location>
</feature>
<feature type="domain" description="Sigma-54 factor interaction" evidence="6">
    <location>
        <begin position="119"/>
        <end position="349"/>
    </location>
</feature>
<name>A0ABU4JXJ2_9CLOT</name>
<dbReference type="PROSITE" id="PS00676">
    <property type="entry name" value="SIGMA54_INTERACT_2"/>
    <property type="match status" value="1"/>
</dbReference>
<dbReference type="InterPro" id="IPR027417">
    <property type="entry name" value="P-loop_NTPase"/>
</dbReference>
<dbReference type="CDD" id="cd00009">
    <property type="entry name" value="AAA"/>
    <property type="match status" value="1"/>
</dbReference>
<dbReference type="InterPro" id="IPR035965">
    <property type="entry name" value="PAS-like_dom_sf"/>
</dbReference>
<dbReference type="PRINTS" id="PR01590">
    <property type="entry name" value="HTHFIS"/>
</dbReference>
<dbReference type="PANTHER" id="PTHR32071">
    <property type="entry name" value="TRANSCRIPTIONAL REGULATORY PROTEIN"/>
    <property type="match status" value="1"/>
</dbReference>
<dbReference type="PROSITE" id="PS50112">
    <property type="entry name" value="PAS"/>
    <property type="match status" value="1"/>
</dbReference>
<keyword evidence="2" id="KW-0067">ATP-binding</keyword>
<evidence type="ECO:0000256" key="2">
    <source>
        <dbReference type="ARBA" id="ARBA00022840"/>
    </source>
</evidence>
<dbReference type="SUPFAM" id="SSF52540">
    <property type="entry name" value="P-loop containing nucleoside triphosphate hydrolases"/>
    <property type="match status" value="1"/>
</dbReference>
<dbReference type="InterPro" id="IPR025943">
    <property type="entry name" value="Sigma_54_int_dom_ATP-bd_2"/>
</dbReference>
<dbReference type="InterPro" id="IPR025944">
    <property type="entry name" value="Sigma_54_int_dom_CS"/>
</dbReference>
<evidence type="ECO:0000313" key="8">
    <source>
        <dbReference type="EMBL" id="MDW8802827.1"/>
    </source>
</evidence>
<evidence type="ECO:0000313" key="9">
    <source>
        <dbReference type="Proteomes" id="UP001281656"/>
    </source>
</evidence>
<evidence type="ECO:0000256" key="1">
    <source>
        <dbReference type="ARBA" id="ARBA00022741"/>
    </source>
</evidence>
<dbReference type="InterPro" id="IPR000014">
    <property type="entry name" value="PAS"/>
</dbReference>
<keyword evidence="1" id="KW-0547">Nucleotide-binding</keyword>
<dbReference type="InterPro" id="IPR058031">
    <property type="entry name" value="AAA_lid_NorR"/>
</dbReference>
<evidence type="ECO:0000256" key="4">
    <source>
        <dbReference type="ARBA" id="ARBA00023125"/>
    </source>
</evidence>
<keyword evidence="4" id="KW-0238">DNA-binding</keyword>
<evidence type="ECO:0000259" key="7">
    <source>
        <dbReference type="PROSITE" id="PS50112"/>
    </source>
</evidence>
<dbReference type="PANTHER" id="PTHR32071:SF57">
    <property type="entry name" value="C4-DICARBOXYLATE TRANSPORT TRANSCRIPTIONAL REGULATORY PROTEIN DCTD"/>
    <property type="match status" value="1"/>
</dbReference>
<dbReference type="Pfam" id="PF13426">
    <property type="entry name" value="PAS_9"/>
    <property type="match status" value="1"/>
</dbReference>
<dbReference type="PROSITE" id="PS50045">
    <property type="entry name" value="SIGMA54_INTERACT_4"/>
    <property type="match status" value="1"/>
</dbReference>
<dbReference type="SUPFAM" id="SSF55785">
    <property type="entry name" value="PYP-like sensor domain (PAS domain)"/>
    <property type="match status" value="1"/>
</dbReference>
<dbReference type="NCBIfam" id="TIGR00229">
    <property type="entry name" value="sensory_box"/>
    <property type="match status" value="1"/>
</dbReference>
<accession>A0ABU4JXJ2</accession>
<dbReference type="Pfam" id="PF00158">
    <property type="entry name" value="Sigma54_activat"/>
    <property type="match status" value="1"/>
</dbReference>
<dbReference type="Gene3D" id="3.40.50.300">
    <property type="entry name" value="P-loop containing nucleotide triphosphate hydrolases"/>
    <property type="match status" value="1"/>
</dbReference>
<dbReference type="Pfam" id="PF02954">
    <property type="entry name" value="HTH_8"/>
    <property type="match status" value="1"/>
</dbReference>
<gene>
    <name evidence="8" type="ORF">P8V03_16905</name>
</gene>
<organism evidence="8 9">
    <name type="scientific">Clostridium tanneri</name>
    <dbReference type="NCBI Taxonomy" id="3037988"/>
    <lineage>
        <taxon>Bacteria</taxon>
        <taxon>Bacillati</taxon>
        <taxon>Bacillota</taxon>
        <taxon>Clostridia</taxon>
        <taxon>Eubacteriales</taxon>
        <taxon>Clostridiaceae</taxon>
        <taxon>Clostridium</taxon>
    </lineage>
</organism>
<dbReference type="Gene3D" id="3.30.450.20">
    <property type="entry name" value="PAS domain"/>
    <property type="match status" value="1"/>
</dbReference>
<evidence type="ECO:0000259" key="6">
    <source>
        <dbReference type="PROSITE" id="PS50045"/>
    </source>
</evidence>
<protein>
    <submittedName>
        <fullName evidence="8">Sigma 54-interacting transcriptional regulator</fullName>
    </submittedName>
</protein>